<dbReference type="AlphaFoldDB" id="A0A381ZK81"/>
<organism evidence="1">
    <name type="scientific">marine metagenome</name>
    <dbReference type="NCBI Taxonomy" id="408172"/>
    <lineage>
        <taxon>unclassified sequences</taxon>
        <taxon>metagenomes</taxon>
        <taxon>ecological metagenomes</taxon>
    </lineage>
</organism>
<accession>A0A381ZK81</accession>
<protein>
    <submittedName>
        <fullName evidence="1">Uncharacterized protein</fullName>
    </submittedName>
</protein>
<evidence type="ECO:0000313" key="1">
    <source>
        <dbReference type="EMBL" id="SVA89650.1"/>
    </source>
</evidence>
<sequence length="28" mass="3140">MVLRLEAREVAPLSAGVILLSWLHRPVI</sequence>
<gene>
    <name evidence="1" type="ORF">METZ01_LOCUS142504</name>
</gene>
<feature type="non-terminal residue" evidence="1">
    <location>
        <position position="28"/>
    </location>
</feature>
<dbReference type="EMBL" id="UINC01021649">
    <property type="protein sequence ID" value="SVA89650.1"/>
    <property type="molecule type" value="Genomic_DNA"/>
</dbReference>
<reference evidence="1" key="1">
    <citation type="submission" date="2018-05" db="EMBL/GenBank/DDBJ databases">
        <authorList>
            <person name="Lanie J.A."/>
            <person name="Ng W.-L."/>
            <person name="Kazmierczak K.M."/>
            <person name="Andrzejewski T.M."/>
            <person name="Davidsen T.M."/>
            <person name="Wayne K.J."/>
            <person name="Tettelin H."/>
            <person name="Glass J.I."/>
            <person name="Rusch D."/>
            <person name="Podicherti R."/>
            <person name="Tsui H.-C.T."/>
            <person name="Winkler M.E."/>
        </authorList>
    </citation>
    <scope>NUCLEOTIDE SEQUENCE</scope>
</reference>
<proteinExistence type="predicted"/>
<name>A0A381ZK81_9ZZZZ</name>